<dbReference type="OrthoDB" id="10490748at2759"/>
<accession>A0A0J9ERY5</accession>
<feature type="compositionally biased region" description="Polar residues" evidence="1">
    <location>
        <begin position="1"/>
        <end position="22"/>
    </location>
</feature>
<protein>
    <submittedName>
        <fullName evidence="2">Uncharacterized protein</fullName>
    </submittedName>
</protein>
<evidence type="ECO:0000256" key="1">
    <source>
        <dbReference type="SAM" id="MobiDB-lite"/>
    </source>
</evidence>
<dbReference type="AlphaFoldDB" id="A0A0J9ERY5"/>
<gene>
    <name evidence="2" type="ORF">BDDG_13063</name>
</gene>
<reference evidence="2" key="1">
    <citation type="submission" date="2010-03" db="EMBL/GenBank/DDBJ databases">
        <title>Annotation of Blastomyces dermatitidis strain ATCC 18188.</title>
        <authorList>
            <consortium name="The Broad Institute Genome Sequencing Platform"/>
            <consortium name="Broad Institute Genome Sequencing Center for Infectious Disease."/>
            <person name="Cuomo C."/>
            <person name="Klein B."/>
            <person name="Sullivan T."/>
            <person name="Heitman J."/>
            <person name="Young S."/>
            <person name="Zeng Q."/>
            <person name="Gargeya S."/>
            <person name="Alvarado L."/>
            <person name="Berlin A.M."/>
            <person name="Chapman S.B."/>
            <person name="Chen Z."/>
            <person name="Freedman E."/>
            <person name="Gellesch M."/>
            <person name="Goldberg J."/>
            <person name="Griggs A."/>
            <person name="Gujja S."/>
            <person name="Heilman E."/>
            <person name="Heiman D."/>
            <person name="Howarth C."/>
            <person name="Mehta T."/>
            <person name="Neiman D."/>
            <person name="Pearson M."/>
            <person name="Roberts A."/>
            <person name="Saif S."/>
            <person name="Shea T."/>
            <person name="Shenoy N."/>
            <person name="Sisk P."/>
            <person name="Stolte C."/>
            <person name="Sykes S."/>
            <person name="White J."/>
            <person name="Yandava C."/>
            <person name="Haas B."/>
            <person name="Nusbaum C."/>
            <person name="Birren B."/>
        </authorList>
    </citation>
    <scope>NUCLEOTIDE SEQUENCE</scope>
    <source>
        <strain evidence="2">ATCC 18188</strain>
    </source>
</reference>
<feature type="region of interest" description="Disordered" evidence="1">
    <location>
        <begin position="1"/>
        <end position="58"/>
    </location>
</feature>
<dbReference type="Proteomes" id="UP000007802">
    <property type="component" value="Unassembled WGS sequence"/>
</dbReference>
<name>A0A0J9ERY5_AJEDA</name>
<proteinExistence type="predicted"/>
<evidence type="ECO:0000313" key="2">
    <source>
        <dbReference type="EMBL" id="KMW68836.1"/>
    </source>
</evidence>
<organism evidence="2">
    <name type="scientific">Ajellomyces dermatitidis (strain ATCC 18188 / CBS 674.68)</name>
    <name type="common">Blastomyces dermatitidis</name>
    <dbReference type="NCBI Taxonomy" id="653446"/>
    <lineage>
        <taxon>Eukaryota</taxon>
        <taxon>Fungi</taxon>
        <taxon>Dikarya</taxon>
        <taxon>Ascomycota</taxon>
        <taxon>Pezizomycotina</taxon>
        <taxon>Eurotiomycetes</taxon>
        <taxon>Eurotiomycetidae</taxon>
        <taxon>Onygenales</taxon>
        <taxon>Ajellomycetaceae</taxon>
        <taxon>Blastomyces</taxon>
    </lineage>
</organism>
<dbReference type="EMBL" id="GG749516">
    <property type="protein sequence ID" value="KMW68836.1"/>
    <property type="molecule type" value="Genomic_DNA"/>
</dbReference>
<sequence length="123" mass="13806">MASCTRAGTDSTPPSGENTTPSPRVCTPLPQQESEIPEPAAHFGMGPSTTLSPPRPLHTYIYHGDREIKIRDSLRYKRNTLSEFHSFTCTLEQKFRLNLSQYNTHEIQVIYIINLLEGISATT</sequence>